<evidence type="ECO:0000256" key="1">
    <source>
        <dbReference type="ARBA" id="ARBA00006484"/>
    </source>
</evidence>
<dbReference type="GO" id="GO:0004316">
    <property type="term" value="F:3-oxoacyl-[acyl-carrier-protein] reductase (NADPH) activity"/>
    <property type="evidence" value="ECO:0007669"/>
    <property type="project" value="UniProtKB-EC"/>
</dbReference>
<dbReference type="AlphaFoldDB" id="A0A077Q065"/>
<organism evidence="2 3">
    <name type="scientific">Xenorhabdus bovienii str. kraussei Becker Underwood</name>
    <dbReference type="NCBI Taxonomy" id="1398204"/>
    <lineage>
        <taxon>Bacteria</taxon>
        <taxon>Pseudomonadati</taxon>
        <taxon>Pseudomonadota</taxon>
        <taxon>Gammaproteobacteria</taxon>
        <taxon>Enterobacterales</taxon>
        <taxon>Morganellaceae</taxon>
        <taxon>Xenorhabdus</taxon>
    </lineage>
</organism>
<dbReference type="Gene3D" id="3.40.50.720">
    <property type="entry name" value="NAD(P)-binding Rossmann-like Domain"/>
    <property type="match status" value="1"/>
</dbReference>
<dbReference type="InterPro" id="IPR036291">
    <property type="entry name" value="NAD(P)-bd_dom_sf"/>
</dbReference>
<proteinExistence type="inferred from homology"/>
<reference evidence="2" key="1">
    <citation type="submission" date="2013-07" db="EMBL/GenBank/DDBJ databases">
        <title>Sub-species coevolution in mutualistic symbiosis.</title>
        <authorList>
            <person name="Murfin K."/>
            <person name="Klassen J."/>
            <person name="Lee M."/>
            <person name="Forst S."/>
            <person name="Stock P."/>
            <person name="Goodrich-Blair H."/>
        </authorList>
    </citation>
    <scope>NUCLEOTIDE SEQUENCE [LARGE SCALE GENOMIC DNA]</scope>
    <source>
        <strain evidence="2">Kraussei Becker Underwood</strain>
    </source>
</reference>
<keyword evidence="2" id="KW-0560">Oxidoreductase</keyword>
<comment type="caution">
    <text evidence="2">The sequence shown here is derived from an EMBL/GenBank/DDBJ whole genome shotgun (WGS) entry which is preliminary data.</text>
</comment>
<dbReference type="InterPro" id="IPR002347">
    <property type="entry name" value="SDR_fam"/>
</dbReference>
<dbReference type="SUPFAM" id="SSF51735">
    <property type="entry name" value="NAD(P)-binding Rossmann-fold domains"/>
    <property type="match status" value="1"/>
</dbReference>
<evidence type="ECO:0000313" key="3">
    <source>
        <dbReference type="Proteomes" id="UP000028493"/>
    </source>
</evidence>
<dbReference type="PANTHER" id="PTHR42879">
    <property type="entry name" value="3-OXOACYL-(ACYL-CARRIER-PROTEIN) REDUCTASE"/>
    <property type="match status" value="1"/>
</dbReference>
<dbReference type="InterPro" id="IPR050259">
    <property type="entry name" value="SDR"/>
</dbReference>
<sequence length="262" mass="28024">MDLGIADRWAVICAASEGLGFSCAAALVAEGVNVVINARRPEPLKAAARRLQNINPAVSIKWVPGDITESQTQDTVLSASPMVDILVTNAAGPPTGNYSDWNRDIWYQAINTNMLTPISLIQIVIDEMVNRRFGRVINITSGTVKAPQSELGLSNGARGGLTGFICGLAKTDSLASNNVTINNLLPGAFDTNRLKQTFAQKASRCGDLPERIAMQRRQKIPAGRFGTPEEFGAYCAFLCSVYAGYITGQNILIDGGAYPGVF</sequence>
<evidence type="ECO:0000313" key="2">
    <source>
        <dbReference type="EMBL" id="CDH26848.1"/>
    </source>
</evidence>
<dbReference type="HOGENOM" id="CLU_010194_1_2_6"/>
<dbReference type="PRINTS" id="PR00081">
    <property type="entry name" value="GDHRDH"/>
</dbReference>
<accession>A0A077Q065</accession>
<protein>
    <submittedName>
        <fullName evidence="2">Short-chain dehydrogenase/reductase SDR</fullName>
        <ecNumber evidence="2">1.1.1.100</ecNumber>
    </submittedName>
</protein>
<dbReference type="EMBL" id="CBSZ010000435">
    <property type="protein sequence ID" value="CDH26848.1"/>
    <property type="molecule type" value="Genomic_DNA"/>
</dbReference>
<comment type="similarity">
    <text evidence="1">Belongs to the short-chain dehydrogenases/reductases (SDR) family.</text>
</comment>
<gene>
    <name evidence="2" type="ORF">XBKB1_960006</name>
</gene>
<dbReference type="PANTHER" id="PTHR42879:SF6">
    <property type="entry name" value="NADPH-DEPENDENT REDUCTASE BACG"/>
    <property type="match status" value="1"/>
</dbReference>
<dbReference type="EC" id="1.1.1.100" evidence="2"/>
<name>A0A077Q065_XENBV</name>
<dbReference type="RefSeq" id="WP_038194080.1">
    <property type="nucleotide sequence ID" value="NZ_CAWLXS010000094.1"/>
</dbReference>
<dbReference type="Proteomes" id="UP000028493">
    <property type="component" value="Unassembled WGS sequence"/>
</dbReference>
<dbReference type="Pfam" id="PF13561">
    <property type="entry name" value="adh_short_C2"/>
    <property type="match status" value="1"/>
</dbReference>